<keyword evidence="8 19" id="KW-0436">Ligase</keyword>
<evidence type="ECO:0000256" key="16">
    <source>
        <dbReference type="ARBA" id="ARBA00023316"/>
    </source>
</evidence>
<dbReference type="GO" id="GO:0005524">
    <property type="term" value="F:ATP binding"/>
    <property type="evidence" value="ECO:0007669"/>
    <property type="project" value="UniProtKB-UniRule"/>
</dbReference>
<dbReference type="Gene3D" id="3.30.470.20">
    <property type="entry name" value="ATP-grasp fold, B domain"/>
    <property type="match status" value="1"/>
</dbReference>
<dbReference type="PIRSF" id="PIRSF039102">
    <property type="entry name" value="Ddl/VanB"/>
    <property type="match status" value="1"/>
</dbReference>
<evidence type="ECO:0000256" key="22">
    <source>
        <dbReference type="PIRSR" id="PIRSR039102-3"/>
    </source>
</evidence>
<dbReference type="NCBIfam" id="NF002528">
    <property type="entry name" value="PRK01966.1-4"/>
    <property type="match status" value="1"/>
</dbReference>
<evidence type="ECO:0000256" key="7">
    <source>
        <dbReference type="ARBA" id="ARBA00022490"/>
    </source>
</evidence>
<keyword evidence="15 22" id="KW-0464">Manganese</keyword>
<dbReference type="FunFam" id="3.30.470.20:FF:000008">
    <property type="entry name" value="D-alanine--D-alanine ligase"/>
    <property type="match status" value="1"/>
</dbReference>
<proteinExistence type="inferred from homology"/>
<dbReference type="Gene3D" id="3.40.50.20">
    <property type="match status" value="1"/>
</dbReference>
<feature type="active site" evidence="20">
    <location>
        <position position="329"/>
    </location>
</feature>
<dbReference type="NCBIfam" id="NF002378">
    <property type="entry name" value="PRK01372.1"/>
    <property type="match status" value="1"/>
</dbReference>
<dbReference type="EMBL" id="PEZZ01000004">
    <property type="protein sequence ID" value="PIS05494.1"/>
    <property type="molecule type" value="Genomic_DNA"/>
</dbReference>
<dbReference type="InterPro" id="IPR000291">
    <property type="entry name" value="D-Ala_lig_Van_CS"/>
</dbReference>
<dbReference type="FunFam" id="3.30.1490.20:FF:000007">
    <property type="entry name" value="D-alanine--D-alanine ligase"/>
    <property type="match status" value="1"/>
</dbReference>
<dbReference type="GO" id="GO:0071555">
    <property type="term" value="P:cell wall organization"/>
    <property type="evidence" value="ECO:0007669"/>
    <property type="project" value="UniProtKB-KW"/>
</dbReference>
<dbReference type="SUPFAM" id="SSF52440">
    <property type="entry name" value="PreATP-grasp domain"/>
    <property type="match status" value="1"/>
</dbReference>
<dbReference type="InterPro" id="IPR005905">
    <property type="entry name" value="D_ala_D_ala"/>
</dbReference>
<keyword evidence="14 19" id="KW-0573">Peptidoglycan synthesis</keyword>
<evidence type="ECO:0000256" key="3">
    <source>
        <dbReference type="ARBA" id="ARBA00004496"/>
    </source>
</evidence>
<evidence type="ECO:0000256" key="23">
    <source>
        <dbReference type="PROSITE-ProRule" id="PRU00409"/>
    </source>
</evidence>
<feature type="binding site" evidence="21">
    <location>
        <begin position="194"/>
        <end position="195"/>
    </location>
    <ligand>
        <name>ATP</name>
        <dbReference type="ChEBI" id="CHEBI:30616"/>
    </ligand>
</feature>
<feature type="binding site" evidence="22">
    <location>
        <position position="318"/>
    </location>
    <ligand>
        <name>Mg(2+)</name>
        <dbReference type="ChEBI" id="CHEBI:18420"/>
        <label>1</label>
    </ligand>
</feature>
<dbReference type="InterPro" id="IPR011761">
    <property type="entry name" value="ATP-grasp"/>
</dbReference>
<dbReference type="GO" id="GO:0008716">
    <property type="term" value="F:D-alanine-D-alanine ligase activity"/>
    <property type="evidence" value="ECO:0007669"/>
    <property type="project" value="UniProtKB-UniRule"/>
</dbReference>
<dbReference type="PANTHER" id="PTHR23132:SF25">
    <property type="entry name" value="D-ALANINE--D-ALANINE LIGASE A"/>
    <property type="match status" value="1"/>
</dbReference>
<dbReference type="Proteomes" id="UP000230935">
    <property type="component" value="Unassembled WGS sequence"/>
</dbReference>
<dbReference type="InterPro" id="IPR016185">
    <property type="entry name" value="PreATP-grasp_dom_sf"/>
</dbReference>
<evidence type="ECO:0000256" key="17">
    <source>
        <dbReference type="ARBA" id="ARBA00047614"/>
    </source>
</evidence>
<feature type="binding site" evidence="21">
    <location>
        <begin position="224"/>
        <end position="232"/>
    </location>
    <ligand>
        <name>ATP</name>
        <dbReference type="ChEBI" id="CHEBI:30616"/>
    </ligand>
</feature>
<dbReference type="GO" id="GO:0005829">
    <property type="term" value="C:cytosol"/>
    <property type="evidence" value="ECO:0007669"/>
    <property type="project" value="TreeGrafter"/>
</dbReference>
<comment type="similarity">
    <text evidence="5 19">Belongs to the D-alanine--D-alanine ligase family.</text>
</comment>
<keyword evidence="12 22" id="KW-0460">Magnesium</keyword>
<evidence type="ECO:0000256" key="21">
    <source>
        <dbReference type="PIRSR" id="PIRSR039102-2"/>
    </source>
</evidence>
<dbReference type="PANTHER" id="PTHR23132">
    <property type="entry name" value="D-ALANINE--D-ALANINE LIGASE"/>
    <property type="match status" value="1"/>
</dbReference>
<keyword evidence="10 21" id="KW-0547">Nucleotide-binding</keyword>
<evidence type="ECO:0000256" key="6">
    <source>
        <dbReference type="ARBA" id="ARBA00012216"/>
    </source>
</evidence>
<feature type="domain" description="ATP-grasp" evidence="24">
    <location>
        <begin position="145"/>
        <end position="351"/>
    </location>
</feature>
<comment type="cofactor">
    <cofactor evidence="22">
        <name>Mg(2+)</name>
        <dbReference type="ChEBI" id="CHEBI:18420"/>
    </cofactor>
    <cofactor evidence="22">
        <name>Mn(2+)</name>
        <dbReference type="ChEBI" id="CHEBI:29035"/>
    </cofactor>
    <text evidence="22">Binds 2 magnesium or manganese ions per subunit.</text>
</comment>
<evidence type="ECO:0000256" key="1">
    <source>
        <dbReference type="ARBA" id="ARBA00001936"/>
    </source>
</evidence>
<keyword evidence="13 19" id="KW-0133">Cell shape</keyword>
<name>A0A2H0W2C6_9BACT</name>
<dbReference type="PROSITE" id="PS50975">
    <property type="entry name" value="ATP_GRASP"/>
    <property type="match status" value="1"/>
</dbReference>
<feature type="binding site" evidence="22">
    <location>
        <position position="320"/>
    </location>
    <ligand>
        <name>Mg(2+)</name>
        <dbReference type="ChEBI" id="CHEBI:18420"/>
        <label>2</label>
    </ligand>
</feature>
<evidence type="ECO:0000256" key="19">
    <source>
        <dbReference type="HAMAP-Rule" id="MF_00047"/>
    </source>
</evidence>
<comment type="cofactor">
    <cofactor evidence="1">
        <name>Mn(2+)</name>
        <dbReference type="ChEBI" id="CHEBI:29035"/>
    </cofactor>
</comment>
<evidence type="ECO:0000313" key="26">
    <source>
        <dbReference type="Proteomes" id="UP000230935"/>
    </source>
</evidence>
<keyword evidence="9 22" id="KW-0479">Metal-binding</keyword>
<comment type="caution">
    <text evidence="25">The sequence shown here is derived from an EMBL/GenBank/DDBJ whole genome shotgun (WGS) entry which is preliminary data.</text>
</comment>
<evidence type="ECO:0000256" key="10">
    <source>
        <dbReference type="ARBA" id="ARBA00022741"/>
    </source>
</evidence>
<dbReference type="SUPFAM" id="SSF56059">
    <property type="entry name" value="Glutathione synthetase ATP-binding domain-like"/>
    <property type="match status" value="1"/>
</dbReference>
<dbReference type="HAMAP" id="MF_00047">
    <property type="entry name" value="Dala_Dala_lig"/>
    <property type="match status" value="1"/>
</dbReference>
<evidence type="ECO:0000256" key="11">
    <source>
        <dbReference type="ARBA" id="ARBA00022840"/>
    </source>
</evidence>
<feature type="active site" evidence="20">
    <location>
        <position position="21"/>
    </location>
</feature>
<dbReference type="AlphaFoldDB" id="A0A2H0W2C6"/>
<dbReference type="InterPro" id="IPR011127">
    <property type="entry name" value="Dala_Dala_lig_N"/>
</dbReference>
<keyword evidence="16 19" id="KW-0961">Cell wall biogenesis/degradation</keyword>
<comment type="catalytic activity">
    <reaction evidence="17 19">
        <text>2 D-alanine + ATP = D-alanyl-D-alanine + ADP + phosphate + H(+)</text>
        <dbReference type="Rhea" id="RHEA:11224"/>
        <dbReference type="ChEBI" id="CHEBI:15378"/>
        <dbReference type="ChEBI" id="CHEBI:30616"/>
        <dbReference type="ChEBI" id="CHEBI:43474"/>
        <dbReference type="ChEBI" id="CHEBI:57416"/>
        <dbReference type="ChEBI" id="CHEBI:57822"/>
        <dbReference type="ChEBI" id="CHEBI:456216"/>
        <dbReference type="EC" id="6.3.2.4"/>
    </reaction>
</comment>
<evidence type="ECO:0000256" key="9">
    <source>
        <dbReference type="ARBA" id="ARBA00022723"/>
    </source>
</evidence>
<feature type="binding site" evidence="22">
    <location>
        <position position="318"/>
    </location>
    <ligand>
        <name>Mg(2+)</name>
        <dbReference type="ChEBI" id="CHEBI:18420"/>
        <label>2</label>
    </ligand>
</feature>
<feature type="binding site" evidence="21">
    <location>
        <position position="141"/>
    </location>
    <ligand>
        <name>ATP</name>
        <dbReference type="ChEBI" id="CHEBI:30616"/>
    </ligand>
</feature>
<comment type="pathway">
    <text evidence="4 19">Cell wall biogenesis; peptidoglycan biosynthesis.</text>
</comment>
<evidence type="ECO:0000256" key="20">
    <source>
        <dbReference type="PIRSR" id="PIRSR039102-1"/>
    </source>
</evidence>
<dbReference type="InterPro" id="IPR013815">
    <property type="entry name" value="ATP_grasp_subdomain_1"/>
</dbReference>
<dbReference type="UniPathway" id="UPA00219"/>
<feature type="binding site" evidence="21">
    <location>
        <begin position="186"/>
        <end position="188"/>
    </location>
    <ligand>
        <name>ATP</name>
        <dbReference type="ChEBI" id="CHEBI:30616"/>
    </ligand>
</feature>
<keyword evidence="7 19" id="KW-0963">Cytoplasm</keyword>
<gene>
    <name evidence="19" type="primary">ddl</name>
    <name evidence="25" type="ORF">COT81_00570</name>
</gene>
<comment type="subcellular location">
    <subcellularLocation>
        <location evidence="3 19">Cytoplasm</location>
    </subcellularLocation>
</comment>
<dbReference type="GO" id="GO:0009252">
    <property type="term" value="P:peptidoglycan biosynthetic process"/>
    <property type="evidence" value="ECO:0007669"/>
    <property type="project" value="UniProtKB-UniRule"/>
</dbReference>
<evidence type="ECO:0000259" key="24">
    <source>
        <dbReference type="PROSITE" id="PS50975"/>
    </source>
</evidence>
<dbReference type="EC" id="6.3.2.4" evidence="6 19"/>
<evidence type="ECO:0000313" key="25">
    <source>
        <dbReference type="EMBL" id="PIS05494.1"/>
    </source>
</evidence>
<evidence type="ECO:0000256" key="8">
    <source>
        <dbReference type="ARBA" id="ARBA00022598"/>
    </source>
</evidence>
<sequence length="377" mass="41787">MASKKSKKIKVGVIFGGRSGEHEVSIVSGQSVMKALDKKKYQAVPIGITRQGKWLTGTEAIKYLKSEIKKLPVESYLPADPGRRQLVSLDKKGSKVTPVDVVFPVLHGTYGEDGTIQGLFEMANVPYVGSGVLGSALGMDKVVQKQLLSSLKLPLVPYVWFYMQEWKKGRRQIIKNIFDNLKYPIFVKPANLGSSVGITKVKNHKQLELGVSLAGKFDQKIIVEQAVIGARELECAVLGNLRPKASVVGEIVASNEFYDYHAKYVGGESKEIIPAKISQRTADSIKQMALLAFKTLNCYGLARVDFFLSKGGKVYLNELNTMPGFTSISMYSKLWSKTGVPYQKLVSRLIDLAIARHNTKNKLQTDFASDSDWYKQK</sequence>
<evidence type="ECO:0000256" key="12">
    <source>
        <dbReference type="ARBA" id="ARBA00022842"/>
    </source>
</evidence>
<feature type="active site" evidence="20">
    <location>
        <position position="194"/>
    </location>
</feature>
<accession>A0A2H0W2C6</accession>
<reference evidence="26" key="1">
    <citation type="submission" date="2017-09" db="EMBL/GenBank/DDBJ databases">
        <title>Depth-based differentiation of microbial function through sediment-hosted aquifers and enrichment of novel symbionts in the deep terrestrial subsurface.</title>
        <authorList>
            <person name="Probst A.J."/>
            <person name="Ladd B."/>
            <person name="Jarett J.K."/>
            <person name="Geller-Mcgrath D.E."/>
            <person name="Sieber C.M.K."/>
            <person name="Emerson J.B."/>
            <person name="Anantharaman K."/>
            <person name="Thomas B.C."/>
            <person name="Malmstrom R."/>
            <person name="Stieglmeier M."/>
            <person name="Klingl A."/>
            <person name="Woyke T."/>
            <person name="Ryan C.M."/>
            <person name="Banfield J.F."/>
        </authorList>
    </citation>
    <scope>NUCLEOTIDE SEQUENCE [LARGE SCALE GENOMIC DNA]</scope>
</reference>
<comment type="pathway">
    <text evidence="18">Glycan biosynthesis.</text>
</comment>
<dbReference type="GO" id="GO:0046872">
    <property type="term" value="F:metal ion binding"/>
    <property type="evidence" value="ECO:0007669"/>
    <property type="project" value="UniProtKB-KW"/>
</dbReference>
<dbReference type="Pfam" id="PF01820">
    <property type="entry name" value="Dala_Dala_lig_N"/>
    <property type="match status" value="1"/>
</dbReference>
<feature type="binding site" evidence="21">
    <location>
        <begin position="317"/>
        <end position="318"/>
    </location>
    <ligand>
        <name>ATP</name>
        <dbReference type="ChEBI" id="CHEBI:30616"/>
    </ligand>
</feature>
<dbReference type="PROSITE" id="PS00843">
    <property type="entry name" value="DALA_DALA_LIGASE_1"/>
    <property type="match status" value="1"/>
</dbReference>
<evidence type="ECO:0000256" key="15">
    <source>
        <dbReference type="ARBA" id="ARBA00023211"/>
    </source>
</evidence>
<protein>
    <recommendedName>
        <fullName evidence="6 19">D-alanine--D-alanine ligase</fullName>
        <ecNumber evidence="6 19">6.3.2.4</ecNumber>
    </recommendedName>
    <alternativeName>
        <fullName evidence="19">D-Ala-D-Ala ligase</fullName>
    </alternativeName>
    <alternativeName>
        <fullName evidence="19">D-alanylalanine synthetase</fullName>
    </alternativeName>
</protein>
<evidence type="ECO:0000256" key="13">
    <source>
        <dbReference type="ARBA" id="ARBA00022960"/>
    </source>
</evidence>
<dbReference type="GO" id="GO:0008360">
    <property type="term" value="P:regulation of cell shape"/>
    <property type="evidence" value="ECO:0007669"/>
    <property type="project" value="UniProtKB-KW"/>
</dbReference>
<dbReference type="NCBIfam" id="TIGR01205">
    <property type="entry name" value="D_ala_D_alaTIGR"/>
    <property type="match status" value="1"/>
</dbReference>
<organism evidence="25 26">
    <name type="scientific">Candidatus Buchananbacteria bacterium CG10_big_fil_rev_8_21_14_0_10_42_9</name>
    <dbReference type="NCBI Taxonomy" id="1974526"/>
    <lineage>
        <taxon>Bacteria</taxon>
        <taxon>Candidatus Buchananiibacteriota</taxon>
    </lineage>
</organism>
<evidence type="ECO:0000256" key="5">
    <source>
        <dbReference type="ARBA" id="ARBA00010871"/>
    </source>
</evidence>
<evidence type="ECO:0000256" key="4">
    <source>
        <dbReference type="ARBA" id="ARBA00004752"/>
    </source>
</evidence>
<dbReference type="InterPro" id="IPR011095">
    <property type="entry name" value="Dala_Dala_lig_C"/>
</dbReference>
<evidence type="ECO:0000256" key="14">
    <source>
        <dbReference type="ARBA" id="ARBA00022984"/>
    </source>
</evidence>
<evidence type="ECO:0000256" key="2">
    <source>
        <dbReference type="ARBA" id="ARBA00003921"/>
    </source>
</evidence>
<dbReference type="Pfam" id="PF07478">
    <property type="entry name" value="Dala_Dala_lig_C"/>
    <property type="match status" value="1"/>
</dbReference>
<dbReference type="Gene3D" id="3.30.1490.20">
    <property type="entry name" value="ATP-grasp fold, A domain"/>
    <property type="match status" value="1"/>
</dbReference>
<comment type="function">
    <text evidence="2 19">Cell wall formation.</text>
</comment>
<evidence type="ECO:0000256" key="18">
    <source>
        <dbReference type="ARBA" id="ARBA00060592"/>
    </source>
</evidence>
<dbReference type="PROSITE" id="PS00844">
    <property type="entry name" value="DALA_DALA_LIGASE_2"/>
    <property type="match status" value="1"/>
</dbReference>
<keyword evidence="11 23" id="KW-0067">ATP-binding</keyword>
<feature type="binding site" evidence="22">
    <location>
        <position position="305"/>
    </location>
    <ligand>
        <name>Mg(2+)</name>
        <dbReference type="ChEBI" id="CHEBI:18420"/>
        <label>1</label>
    </ligand>
</feature>